<dbReference type="RefSeq" id="WP_157586646.1">
    <property type="nucleotide sequence ID" value="NZ_WPIN01000006.1"/>
</dbReference>
<organism evidence="2 3">
    <name type="scientific">Spirosoma arboris</name>
    <dbReference type="NCBI Taxonomy" id="2682092"/>
    <lineage>
        <taxon>Bacteria</taxon>
        <taxon>Pseudomonadati</taxon>
        <taxon>Bacteroidota</taxon>
        <taxon>Cytophagia</taxon>
        <taxon>Cytophagales</taxon>
        <taxon>Cytophagaceae</taxon>
        <taxon>Spirosoma</taxon>
    </lineage>
</organism>
<dbReference type="Proteomes" id="UP000436006">
    <property type="component" value="Unassembled WGS sequence"/>
</dbReference>
<proteinExistence type="predicted"/>
<evidence type="ECO:0000313" key="2">
    <source>
        <dbReference type="EMBL" id="MVM32000.1"/>
    </source>
</evidence>
<sequence length="153" mass="17249">MNRLTFLTLALLITHCVIGQISPLTPDKVVANLYQQHAKKSPFFQTKNRALLDTYFTKKLADLIWKDAIGSQKEVGAIDGDPLYNAQDMEIKKFAIHPARIQGSKATVDATFENFGKKQVVTFLLIQEPKGWKIENIKYDDGYSLMKMLQTGG</sequence>
<dbReference type="Pfam" id="PF12883">
    <property type="entry name" value="DUF3828"/>
    <property type="match status" value="1"/>
</dbReference>
<keyword evidence="3" id="KW-1185">Reference proteome</keyword>
<dbReference type="EMBL" id="WPIN01000006">
    <property type="protein sequence ID" value="MVM32000.1"/>
    <property type="molecule type" value="Genomic_DNA"/>
</dbReference>
<reference evidence="2 3" key="1">
    <citation type="submission" date="2019-12" db="EMBL/GenBank/DDBJ databases">
        <title>Spirosoma sp. HMF4905 genome sequencing and assembly.</title>
        <authorList>
            <person name="Kang H."/>
            <person name="Cha I."/>
            <person name="Kim H."/>
            <person name="Joh K."/>
        </authorList>
    </citation>
    <scope>NUCLEOTIDE SEQUENCE [LARGE SCALE GENOMIC DNA]</scope>
    <source>
        <strain evidence="2 3">HMF4905</strain>
    </source>
</reference>
<comment type="caution">
    <text evidence="2">The sequence shown here is derived from an EMBL/GenBank/DDBJ whole genome shotgun (WGS) entry which is preliminary data.</text>
</comment>
<evidence type="ECO:0000259" key="1">
    <source>
        <dbReference type="Pfam" id="PF12883"/>
    </source>
</evidence>
<accession>A0A7K1SDX7</accession>
<dbReference type="InterPro" id="IPR024289">
    <property type="entry name" value="DUF3828"/>
</dbReference>
<gene>
    <name evidence="2" type="ORF">GO755_18265</name>
</gene>
<protein>
    <submittedName>
        <fullName evidence="2">DUF3828 domain-containing protein</fullName>
    </submittedName>
</protein>
<dbReference type="Gene3D" id="3.10.450.50">
    <property type="match status" value="1"/>
</dbReference>
<dbReference type="AlphaFoldDB" id="A0A7K1SDX7"/>
<name>A0A7K1SDX7_9BACT</name>
<evidence type="ECO:0000313" key="3">
    <source>
        <dbReference type="Proteomes" id="UP000436006"/>
    </source>
</evidence>
<feature type="domain" description="DUF3828" evidence="1">
    <location>
        <begin position="26"/>
        <end position="141"/>
    </location>
</feature>